<dbReference type="NCBIfam" id="TIGR01552">
    <property type="entry name" value="phd_fam"/>
    <property type="match status" value="1"/>
</dbReference>
<reference evidence="4" key="1">
    <citation type="submission" date="2016-03" db="EMBL/GenBank/DDBJ databases">
        <title>Complete genome sequence of Solimmundus cernigliae, representing a novel lineage of polycyclic aromatic hydrocarbon degraders within the Gammaproteobacteria.</title>
        <authorList>
            <person name="Singleton D.R."/>
            <person name="Dickey A.N."/>
            <person name="Scholl E.H."/>
            <person name="Wright F.A."/>
            <person name="Aitken M.D."/>
        </authorList>
    </citation>
    <scope>NUCLEOTIDE SEQUENCE [LARGE SCALE GENOMIC DNA]</scope>
    <source>
        <strain evidence="4">TR3.2</strain>
    </source>
</reference>
<dbReference type="InterPro" id="IPR036165">
    <property type="entry name" value="YefM-like_sf"/>
</dbReference>
<dbReference type="Pfam" id="PF02604">
    <property type="entry name" value="PhdYeFM_antitox"/>
    <property type="match status" value="1"/>
</dbReference>
<dbReference type="PANTHER" id="PTHR35377">
    <property type="entry name" value="ANTITOXIN VAPB49-RELATED-RELATED"/>
    <property type="match status" value="1"/>
</dbReference>
<dbReference type="Gene3D" id="3.40.1620.10">
    <property type="entry name" value="YefM-like domain"/>
    <property type="match status" value="1"/>
</dbReference>
<evidence type="ECO:0000256" key="1">
    <source>
        <dbReference type="ARBA" id="ARBA00009981"/>
    </source>
</evidence>
<dbReference type="EMBL" id="CP014671">
    <property type="protein sequence ID" value="ANX03465.1"/>
    <property type="molecule type" value="Genomic_DNA"/>
</dbReference>
<dbReference type="SUPFAM" id="SSF143120">
    <property type="entry name" value="YefM-like"/>
    <property type="match status" value="1"/>
</dbReference>
<dbReference type="InParanoid" id="A0A1B1YRQ4"/>
<dbReference type="Proteomes" id="UP000092952">
    <property type="component" value="Chromosome"/>
</dbReference>
<comment type="similarity">
    <text evidence="1 2">Belongs to the phD/YefM antitoxin family.</text>
</comment>
<accession>A0A1B1YRQ4</accession>
<dbReference type="STRING" id="1810504.PG2T_04175"/>
<dbReference type="InterPro" id="IPR051416">
    <property type="entry name" value="phD-YefM_TA_antitoxins"/>
</dbReference>
<organism evidence="3 4">
    <name type="scientific">Immundisolibacter cernigliae</name>
    <dbReference type="NCBI Taxonomy" id="1810504"/>
    <lineage>
        <taxon>Bacteria</taxon>
        <taxon>Pseudomonadati</taxon>
        <taxon>Pseudomonadota</taxon>
        <taxon>Gammaproteobacteria</taxon>
        <taxon>Immundisolibacterales</taxon>
        <taxon>Immundisolibacteraceae</taxon>
        <taxon>Immundisolibacter</taxon>
    </lineage>
</organism>
<sequence length="82" mass="8984">MENTVVSLAEAKAHLSELTDKAAQGETVIITKRGKPVAQMSTPDKPRRPIDLAALQRLTADQPMQAQPAGEFVRAVRDQARY</sequence>
<dbReference type="RefSeq" id="WP_068802961.1">
    <property type="nucleotide sequence ID" value="NZ_CP014671.1"/>
</dbReference>
<comment type="function">
    <text evidence="2">Antitoxin component of a type II toxin-antitoxin (TA) system.</text>
</comment>
<dbReference type="OrthoDB" id="9800503at2"/>
<evidence type="ECO:0000313" key="3">
    <source>
        <dbReference type="EMBL" id="ANX03465.1"/>
    </source>
</evidence>
<dbReference type="InterPro" id="IPR006442">
    <property type="entry name" value="Antitoxin_Phd/YefM"/>
</dbReference>
<dbReference type="PANTHER" id="PTHR35377:SF4">
    <property type="entry name" value="PREVENT-HOST-DEATH FAMILY PROTEIN"/>
    <property type="match status" value="1"/>
</dbReference>
<proteinExistence type="inferred from homology"/>
<dbReference type="AlphaFoldDB" id="A0A1B1YRQ4"/>
<keyword evidence="4" id="KW-1185">Reference proteome</keyword>
<dbReference type="KEGG" id="gbi:PG2T_04175"/>
<evidence type="ECO:0000313" key="4">
    <source>
        <dbReference type="Proteomes" id="UP000092952"/>
    </source>
</evidence>
<gene>
    <name evidence="3" type="ORF">PG2T_04175</name>
</gene>
<evidence type="ECO:0000256" key="2">
    <source>
        <dbReference type="RuleBase" id="RU362080"/>
    </source>
</evidence>
<name>A0A1B1YRQ4_9GAMM</name>
<protein>
    <recommendedName>
        <fullName evidence="2">Antitoxin</fullName>
    </recommendedName>
</protein>